<organism evidence="7 8">
    <name type="scientific">Noviherbaspirillum aridicola</name>
    <dbReference type="NCBI Taxonomy" id="2849687"/>
    <lineage>
        <taxon>Bacteria</taxon>
        <taxon>Pseudomonadati</taxon>
        <taxon>Pseudomonadota</taxon>
        <taxon>Betaproteobacteria</taxon>
        <taxon>Burkholderiales</taxon>
        <taxon>Oxalobacteraceae</taxon>
        <taxon>Noviherbaspirillum</taxon>
    </lineage>
</organism>
<evidence type="ECO:0000313" key="8">
    <source>
        <dbReference type="Proteomes" id="UP000887222"/>
    </source>
</evidence>
<proteinExistence type="predicted"/>
<name>A0ABQ4Q0S6_9BURK</name>
<feature type="transmembrane region" description="Helical" evidence="5">
    <location>
        <begin position="180"/>
        <end position="198"/>
    </location>
</feature>
<dbReference type="EMBL" id="BPMK01000003">
    <property type="protein sequence ID" value="GIZ50761.1"/>
    <property type="molecule type" value="Genomic_DNA"/>
</dbReference>
<feature type="transmembrane region" description="Helical" evidence="5">
    <location>
        <begin position="125"/>
        <end position="143"/>
    </location>
</feature>
<keyword evidence="8" id="KW-1185">Reference proteome</keyword>
<feature type="transmembrane region" description="Helical" evidence="5">
    <location>
        <begin position="91"/>
        <end position="113"/>
    </location>
</feature>
<evidence type="ECO:0000313" key="7">
    <source>
        <dbReference type="EMBL" id="GIZ50761.1"/>
    </source>
</evidence>
<keyword evidence="4 5" id="KW-0472">Membrane</keyword>
<feature type="transmembrane region" description="Helical" evidence="5">
    <location>
        <begin position="33"/>
        <end position="51"/>
    </location>
</feature>
<evidence type="ECO:0000256" key="1">
    <source>
        <dbReference type="ARBA" id="ARBA00004141"/>
    </source>
</evidence>
<feature type="transmembrane region" description="Helical" evidence="5">
    <location>
        <begin position="242"/>
        <end position="259"/>
    </location>
</feature>
<feature type="transmembrane region" description="Helical" evidence="5">
    <location>
        <begin position="149"/>
        <end position="168"/>
    </location>
</feature>
<gene>
    <name evidence="7" type="ORF">NCCP691_07750</name>
</gene>
<dbReference type="RefSeq" id="WP_220806938.1">
    <property type="nucleotide sequence ID" value="NZ_BPMK01000003.1"/>
</dbReference>
<feature type="transmembrane region" description="Helical" evidence="5">
    <location>
        <begin position="265"/>
        <end position="284"/>
    </location>
</feature>
<accession>A0ABQ4Q0S6</accession>
<dbReference type="SUPFAM" id="SSF103481">
    <property type="entry name" value="Multidrug resistance efflux transporter EmrE"/>
    <property type="match status" value="2"/>
</dbReference>
<dbReference type="InterPro" id="IPR050638">
    <property type="entry name" value="AA-Vitamin_Transporters"/>
</dbReference>
<dbReference type="Pfam" id="PF00892">
    <property type="entry name" value="EamA"/>
    <property type="match status" value="2"/>
</dbReference>
<evidence type="ECO:0000256" key="5">
    <source>
        <dbReference type="SAM" id="Phobius"/>
    </source>
</evidence>
<reference evidence="7 8" key="1">
    <citation type="journal article" date="2022" name="Int. J. Syst. Evol. Microbiol.">
        <title>Noviherbaspirillum aridicola sp. nov., isolated from an arid soil in Pakistan.</title>
        <authorList>
            <person name="Khan I.U."/>
            <person name="Saqib M."/>
            <person name="Amin A."/>
            <person name="Hussain F."/>
            <person name="Li L."/>
            <person name="Liu Y.H."/>
            <person name="Fang B.Z."/>
            <person name="Ahmed I."/>
            <person name="Li W.J."/>
        </authorList>
    </citation>
    <scope>NUCLEOTIDE SEQUENCE [LARGE SCALE GENOMIC DNA]</scope>
    <source>
        <strain evidence="7 8">NCCP-691</strain>
    </source>
</reference>
<dbReference type="InterPro" id="IPR000620">
    <property type="entry name" value="EamA_dom"/>
</dbReference>
<feature type="transmembrane region" description="Helical" evidence="5">
    <location>
        <begin position="63"/>
        <end position="85"/>
    </location>
</feature>
<feature type="transmembrane region" description="Helical" evidence="5">
    <location>
        <begin position="210"/>
        <end position="230"/>
    </location>
</feature>
<feature type="domain" description="EamA" evidence="6">
    <location>
        <begin position="10"/>
        <end position="136"/>
    </location>
</feature>
<dbReference type="InterPro" id="IPR037185">
    <property type="entry name" value="EmrE-like"/>
</dbReference>
<evidence type="ECO:0000256" key="2">
    <source>
        <dbReference type="ARBA" id="ARBA00022692"/>
    </source>
</evidence>
<dbReference type="PANTHER" id="PTHR32322:SF9">
    <property type="entry name" value="AMINO-ACID METABOLITE EFFLUX PUMP-RELATED"/>
    <property type="match status" value="1"/>
</dbReference>
<dbReference type="Gene3D" id="1.10.3730.20">
    <property type="match status" value="1"/>
</dbReference>
<comment type="caution">
    <text evidence="7">The sequence shown here is derived from an EMBL/GenBank/DDBJ whole genome shotgun (WGS) entry which is preliminary data.</text>
</comment>
<comment type="subcellular location">
    <subcellularLocation>
        <location evidence="1">Membrane</location>
        <topology evidence="1">Multi-pass membrane protein</topology>
    </subcellularLocation>
</comment>
<evidence type="ECO:0000256" key="4">
    <source>
        <dbReference type="ARBA" id="ARBA00023136"/>
    </source>
</evidence>
<feature type="transmembrane region" description="Helical" evidence="5">
    <location>
        <begin position="9"/>
        <end position="27"/>
    </location>
</feature>
<evidence type="ECO:0000259" key="6">
    <source>
        <dbReference type="Pfam" id="PF00892"/>
    </source>
</evidence>
<protein>
    <submittedName>
        <fullName evidence="7">Transporter</fullName>
    </submittedName>
</protein>
<dbReference type="PANTHER" id="PTHR32322">
    <property type="entry name" value="INNER MEMBRANE TRANSPORTER"/>
    <property type="match status" value="1"/>
</dbReference>
<keyword evidence="3 5" id="KW-1133">Transmembrane helix</keyword>
<evidence type="ECO:0000256" key="3">
    <source>
        <dbReference type="ARBA" id="ARBA00022989"/>
    </source>
</evidence>
<sequence length="290" mass="29485">MTAADLAKLVFLSAIWGGSFIFLRVAVPEAGPLLTSILRTVLAGLALLAYARISGVTMDWRRNLKAFALVGLFAGAIPFTCFSYAALVLPAAYSAVLNATAPLFSALLSVLMLGERLTLGKLAGLLMGIGGVAILVGAGTLAVSPQTLLAVGACLVAAMCYAMSTMVVKKTGRPGDIHPIAMAAGSLALGGSMMLPALPFALPPAIPSPTALACILAMALLSSGLAQALFIPMIVRIGPTRAMSVSFLIPLFSMVWGVLFLGETVGAATIVGGVVVLLAMALVLSSGRQA</sequence>
<dbReference type="Proteomes" id="UP000887222">
    <property type="component" value="Unassembled WGS sequence"/>
</dbReference>
<feature type="domain" description="EamA" evidence="6">
    <location>
        <begin position="151"/>
        <end position="284"/>
    </location>
</feature>
<keyword evidence="2 5" id="KW-0812">Transmembrane</keyword>